<keyword evidence="9" id="KW-0735">Signal-anchor</keyword>
<keyword evidence="18" id="KW-1185">Reference proteome</keyword>
<comment type="similarity">
    <text evidence="13">Belongs to the PP2C family.</text>
</comment>
<keyword evidence="3" id="KW-0328">Glycosyltransferase</keyword>
<evidence type="ECO:0000256" key="12">
    <source>
        <dbReference type="ARBA" id="ARBA00023136"/>
    </source>
</evidence>
<keyword evidence="8 13" id="KW-0904">Protein phosphatase</keyword>
<dbReference type="InParanoid" id="A0A2P6NBI6"/>
<evidence type="ECO:0000313" key="18">
    <source>
        <dbReference type="Proteomes" id="UP000241769"/>
    </source>
</evidence>
<evidence type="ECO:0000313" key="17">
    <source>
        <dbReference type="EMBL" id="PRP81319.1"/>
    </source>
</evidence>
<keyword evidence="7 13" id="KW-0378">Hydrolase</keyword>
<dbReference type="InterPro" id="IPR036457">
    <property type="entry name" value="PPM-type-like_dom_sf"/>
</dbReference>
<dbReference type="CDD" id="cd00143">
    <property type="entry name" value="PP2Cc"/>
    <property type="match status" value="1"/>
</dbReference>
<dbReference type="OrthoDB" id="10264738at2759"/>
<dbReference type="Proteomes" id="UP000241769">
    <property type="component" value="Unassembled WGS sequence"/>
</dbReference>
<dbReference type="EMBL" id="MDYQ01000128">
    <property type="protein sequence ID" value="PRP81319.1"/>
    <property type="molecule type" value="Genomic_DNA"/>
</dbReference>
<dbReference type="InterPro" id="IPR002659">
    <property type="entry name" value="Glyco_trans_31"/>
</dbReference>
<dbReference type="PROSITE" id="PS01032">
    <property type="entry name" value="PPM_1"/>
    <property type="match status" value="1"/>
</dbReference>
<dbReference type="GO" id="GO:0046872">
    <property type="term" value="F:metal ion binding"/>
    <property type="evidence" value="ECO:0007669"/>
    <property type="project" value="UniProtKB-KW"/>
</dbReference>
<reference evidence="17 18" key="1">
    <citation type="journal article" date="2018" name="Genome Biol. Evol.">
        <title>Multiple Roots of Fruiting Body Formation in Amoebozoa.</title>
        <authorList>
            <person name="Hillmann F."/>
            <person name="Forbes G."/>
            <person name="Novohradska S."/>
            <person name="Ferling I."/>
            <person name="Riege K."/>
            <person name="Groth M."/>
            <person name="Westermann M."/>
            <person name="Marz M."/>
            <person name="Spaller T."/>
            <person name="Winckler T."/>
            <person name="Schaap P."/>
            <person name="Glockner G."/>
        </authorList>
    </citation>
    <scope>NUCLEOTIDE SEQUENCE [LARGE SCALE GENOMIC DNA]</scope>
    <source>
        <strain evidence="17 18">Jena</strain>
    </source>
</reference>
<dbReference type="InterPro" id="IPR000222">
    <property type="entry name" value="PP2C_BS"/>
</dbReference>
<sequence>MSEFQSPSSPRPPPAVEPFSMVQRTPIATMVGGSYGLLGGLLRYISERRSGIPYELAKKVPLRYTAIGAALGFVGGGIFGLGTLQQVSPKQPMEVFLQLIRLFASSNRLSSYDFQPTSRIILSNMSEETEIETTYPCSGVTGVQGRRPTMEDSHIVIDDVRKEFPDITFSGEEKIAYYAVYDGHGGHRAAAMCSAHLHKSILNDPAFNEGDVEKAIRNGFASTDSLILSTSVTEGWRDGSTAVVVILVGSTLYIANAGDSEAVLGRKITTEDEVEDKSLDDYTQPTGFQATLLSVKHKPSEPSEKERIKQAGGHVVMGRVMGSLAVARSLGDRDYKHPHNQAEGDFVSAEPYVQKVQLSEKDQFIIVSCDGLWDRTNYQQAVNFVVKRREENGMADSTASSLVQFAIERGSLDNVTAIVVFLTKQDPPITPRAEPVVPPISNVPVDKVAGVSNINVLSPRDLDRVRKHKLPSGEPILEAHYCQLQGKMLHQQGTMLVTPSAILFCYSQFGKKKTKNMCTDQIQSIHFINSLPGIWINYKGKEYKFMWKDGSANMNSFPKLGEMKAKIDQMAKGGNQPSTPPKDNPAAPEGEADVTDDEDGVPELHEDRKEDGKTEEGNAPRASEEVAAVTPNCATQQKKVVVARAIYANGGTESIGTDMQSRLVFFVGVCLFMAVFFVSQGQICLITGSCSTRCTNIPKAKLIHVGVFSTIPRFDQRALLRSTYQNFPRDRITISFVVGKPNNDTEWKSITLENEHHQDIIVLDCDENVNKGKTYDYFARMDKMFRGRYNYVMKTDDDTLIHFNNLISFVDAQRRNFTYIGREMVWEQKHYMQGRGYLLSSDLVEWIRTSSWVEKHQWDNAEDIQTGVWMKEYGNIFPGHDVNWVPTKLFSQKGKMDYDYSEIIRSSKTALIHGLKNPLDWYEAIIELKSLEGSMGHLSPGSTLDLSTNRAVILPSVAADT</sequence>
<organism evidence="17 18">
    <name type="scientific">Planoprotostelium fungivorum</name>
    <dbReference type="NCBI Taxonomy" id="1890364"/>
    <lineage>
        <taxon>Eukaryota</taxon>
        <taxon>Amoebozoa</taxon>
        <taxon>Evosea</taxon>
        <taxon>Variosea</taxon>
        <taxon>Cavosteliida</taxon>
        <taxon>Cavosteliaceae</taxon>
        <taxon>Planoprotostelium</taxon>
    </lineage>
</organism>
<feature type="compositionally biased region" description="Acidic residues" evidence="14">
    <location>
        <begin position="590"/>
        <end position="601"/>
    </location>
</feature>
<feature type="domain" description="PPM-type phosphatase" evidence="16">
    <location>
        <begin position="137"/>
        <end position="422"/>
    </location>
</feature>
<evidence type="ECO:0000256" key="13">
    <source>
        <dbReference type="RuleBase" id="RU003465"/>
    </source>
</evidence>
<evidence type="ECO:0000256" key="2">
    <source>
        <dbReference type="ARBA" id="ARBA00008661"/>
    </source>
</evidence>
<evidence type="ECO:0000256" key="15">
    <source>
        <dbReference type="SAM" id="Phobius"/>
    </source>
</evidence>
<dbReference type="Pfam" id="PF01762">
    <property type="entry name" value="Galactosyl_T"/>
    <property type="match status" value="1"/>
</dbReference>
<accession>A0A2P6NBI6</accession>
<dbReference type="Gene3D" id="3.60.40.10">
    <property type="entry name" value="PPM-type phosphatase domain"/>
    <property type="match status" value="1"/>
</dbReference>
<evidence type="ECO:0000256" key="8">
    <source>
        <dbReference type="ARBA" id="ARBA00022912"/>
    </source>
</evidence>
<evidence type="ECO:0000256" key="4">
    <source>
        <dbReference type="ARBA" id="ARBA00022679"/>
    </source>
</evidence>
<evidence type="ECO:0000256" key="10">
    <source>
        <dbReference type="ARBA" id="ARBA00022989"/>
    </source>
</evidence>
<feature type="compositionally biased region" description="Basic and acidic residues" evidence="14">
    <location>
        <begin position="602"/>
        <end position="624"/>
    </location>
</feature>
<dbReference type="InterPro" id="IPR015655">
    <property type="entry name" value="PP2C"/>
</dbReference>
<evidence type="ECO:0000256" key="3">
    <source>
        <dbReference type="ARBA" id="ARBA00022676"/>
    </source>
</evidence>
<evidence type="ECO:0000256" key="14">
    <source>
        <dbReference type="SAM" id="MobiDB-lite"/>
    </source>
</evidence>
<keyword evidence="4" id="KW-0808">Transferase</keyword>
<feature type="region of interest" description="Disordered" evidence="14">
    <location>
        <begin position="569"/>
        <end position="627"/>
    </location>
</feature>
<dbReference type="STRING" id="1890364.A0A2P6NBI6"/>
<keyword evidence="6" id="KW-0479">Metal-binding</keyword>
<dbReference type="PANTHER" id="PTHR47992">
    <property type="entry name" value="PROTEIN PHOSPHATASE"/>
    <property type="match status" value="1"/>
</dbReference>
<evidence type="ECO:0000256" key="5">
    <source>
        <dbReference type="ARBA" id="ARBA00022692"/>
    </source>
</evidence>
<evidence type="ECO:0000256" key="1">
    <source>
        <dbReference type="ARBA" id="ARBA00004323"/>
    </source>
</evidence>
<dbReference type="SMART" id="SM00332">
    <property type="entry name" value="PP2Cc"/>
    <property type="match status" value="1"/>
</dbReference>
<keyword evidence="5 15" id="KW-0812">Transmembrane</keyword>
<dbReference type="GO" id="GO:0004722">
    <property type="term" value="F:protein serine/threonine phosphatase activity"/>
    <property type="evidence" value="ECO:0007669"/>
    <property type="project" value="InterPro"/>
</dbReference>
<comment type="similarity">
    <text evidence="2">Belongs to the glycosyltransferase 31 family.</text>
</comment>
<dbReference type="InterPro" id="IPR001932">
    <property type="entry name" value="PPM-type_phosphatase-like_dom"/>
</dbReference>
<dbReference type="AlphaFoldDB" id="A0A2P6NBI6"/>
<evidence type="ECO:0000256" key="7">
    <source>
        <dbReference type="ARBA" id="ARBA00022801"/>
    </source>
</evidence>
<keyword evidence="10 15" id="KW-1133">Transmembrane helix</keyword>
<keyword evidence="12 15" id="KW-0472">Membrane</keyword>
<feature type="transmembrane region" description="Helical" evidence="15">
    <location>
        <begin position="66"/>
        <end position="84"/>
    </location>
</feature>
<evidence type="ECO:0000259" key="16">
    <source>
        <dbReference type="PROSITE" id="PS51746"/>
    </source>
</evidence>
<comment type="caution">
    <text evidence="17">The sequence shown here is derived from an EMBL/GenBank/DDBJ whole genome shotgun (WGS) entry which is preliminary data.</text>
</comment>
<evidence type="ECO:0000256" key="9">
    <source>
        <dbReference type="ARBA" id="ARBA00022968"/>
    </source>
</evidence>
<dbReference type="SUPFAM" id="SSF81606">
    <property type="entry name" value="PP2C-like"/>
    <property type="match status" value="1"/>
</dbReference>
<name>A0A2P6NBI6_9EUKA</name>
<gene>
    <name evidence="17" type="ORF">PROFUN_04554</name>
</gene>
<feature type="transmembrane region" description="Helical" evidence="15">
    <location>
        <begin position="27"/>
        <end position="45"/>
    </location>
</feature>
<dbReference type="SMART" id="SM00331">
    <property type="entry name" value="PP2C_SIG"/>
    <property type="match status" value="1"/>
</dbReference>
<evidence type="ECO:0000256" key="6">
    <source>
        <dbReference type="ARBA" id="ARBA00022723"/>
    </source>
</evidence>
<evidence type="ECO:0000256" key="11">
    <source>
        <dbReference type="ARBA" id="ARBA00023034"/>
    </source>
</evidence>
<protein>
    <submittedName>
        <fullName evidence="17">Protein phosphatase 2C</fullName>
    </submittedName>
</protein>
<proteinExistence type="inferred from homology"/>
<dbReference type="GO" id="GO:0000139">
    <property type="term" value="C:Golgi membrane"/>
    <property type="evidence" value="ECO:0007669"/>
    <property type="project" value="UniProtKB-SubCell"/>
</dbReference>
<dbReference type="Pfam" id="PF00481">
    <property type="entry name" value="PP2C"/>
    <property type="match status" value="1"/>
</dbReference>
<keyword evidence="11" id="KW-0333">Golgi apparatus</keyword>
<dbReference type="PROSITE" id="PS51746">
    <property type="entry name" value="PPM_2"/>
    <property type="match status" value="1"/>
</dbReference>
<dbReference type="GO" id="GO:0016758">
    <property type="term" value="F:hexosyltransferase activity"/>
    <property type="evidence" value="ECO:0007669"/>
    <property type="project" value="InterPro"/>
</dbReference>
<comment type="subcellular location">
    <subcellularLocation>
        <location evidence="1">Golgi apparatus membrane</location>
        <topology evidence="1">Single-pass type II membrane protein</topology>
    </subcellularLocation>
</comment>
<dbReference type="Gene3D" id="3.90.550.50">
    <property type="match status" value="1"/>
</dbReference>